<sequence length="113" mass="13432">MFFAFGLIRYRLFHKFDHSIGRYALPGNNDVRQAQWRRSFSGDNVVFQSSRNRYVFFAEKTGFQQLFFPKLIIYQDSVRRRQAVILDMIIISVVGRADKSVLYLGNFHPTFFH</sequence>
<dbReference type="AlphaFoldDB" id="A0A645GLR3"/>
<name>A0A645GLR3_9ZZZZ</name>
<evidence type="ECO:0000313" key="1">
    <source>
        <dbReference type="EMBL" id="MPN27858.1"/>
    </source>
</evidence>
<reference evidence="1" key="1">
    <citation type="submission" date="2019-08" db="EMBL/GenBank/DDBJ databases">
        <authorList>
            <person name="Kucharzyk K."/>
            <person name="Murdoch R.W."/>
            <person name="Higgins S."/>
            <person name="Loffler F."/>
        </authorList>
    </citation>
    <scope>NUCLEOTIDE SEQUENCE</scope>
</reference>
<comment type="caution">
    <text evidence="1">The sequence shown here is derived from an EMBL/GenBank/DDBJ whole genome shotgun (WGS) entry which is preliminary data.</text>
</comment>
<accession>A0A645GLR3</accession>
<protein>
    <submittedName>
        <fullName evidence="1">Uncharacterized protein</fullName>
    </submittedName>
</protein>
<organism evidence="1">
    <name type="scientific">bioreactor metagenome</name>
    <dbReference type="NCBI Taxonomy" id="1076179"/>
    <lineage>
        <taxon>unclassified sequences</taxon>
        <taxon>metagenomes</taxon>
        <taxon>ecological metagenomes</taxon>
    </lineage>
</organism>
<gene>
    <name evidence="1" type="ORF">SDC9_175292</name>
</gene>
<proteinExistence type="predicted"/>
<dbReference type="EMBL" id="VSSQ01077891">
    <property type="protein sequence ID" value="MPN27858.1"/>
    <property type="molecule type" value="Genomic_DNA"/>
</dbReference>